<proteinExistence type="predicted"/>
<dbReference type="InterPro" id="IPR053151">
    <property type="entry name" value="RNase_H-like"/>
</dbReference>
<feature type="domain" description="RNase H type-1" evidence="1">
    <location>
        <begin position="31"/>
        <end position="122"/>
    </location>
</feature>
<dbReference type="InterPro" id="IPR012337">
    <property type="entry name" value="RNaseH-like_sf"/>
</dbReference>
<dbReference type="EMBL" id="PGOL01003217">
    <property type="protein sequence ID" value="PKI42220.1"/>
    <property type="molecule type" value="Genomic_DNA"/>
</dbReference>
<keyword evidence="3" id="KW-1185">Reference proteome</keyword>
<dbReference type="SUPFAM" id="SSF53098">
    <property type="entry name" value="Ribonuclease H-like"/>
    <property type="match status" value="1"/>
</dbReference>
<dbReference type="Pfam" id="PF13456">
    <property type="entry name" value="RVT_3"/>
    <property type="match status" value="1"/>
</dbReference>
<dbReference type="InterPro" id="IPR036397">
    <property type="entry name" value="RNaseH_sf"/>
</dbReference>
<accession>A0A2I0IEX7</accession>
<name>A0A2I0IEX7_PUNGR</name>
<dbReference type="CDD" id="cd06222">
    <property type="entry name" value="RNase_H_like"/>
    <property type="match status" value="1"/>
</dbReference>
<dbReference type="GO" id="GO:0003676">
    <property type="term" value="F:nucleic acid binding"/>
    <property type="evidence" value="ECO:0007669"/>
    <property type="project" value="InterPro"/>
</dbReference>
<evidence type="ECO:0000313" key="2">
    <source>
        <dbReference type="EMBL" id="PKI42220.1"/>
    </source>
</evidence>
<gene>
    <name evidence="2" type="ORF">CRG98_037400</name>
</gene>
<dbReference type="Proteomes" id="UP000233551">
    <property type="component" value="Unassembled WGS sequence"/>
</dbReference>
<sequence length="171" mass="19038">MGNSGRGLAKLQRDWKCIGWQCPPLGWAKLNIDGASRGNPGLSSAGGIVRDVDGLWLGCYMRNIGYASFVVAEQYVWDLGLRRIILELDSEVVVRLIRCPTTPNLQLDPLIGGIREFLSRERLASKGQSHLQRRQHVRRLDGPVEFTLFLGLSSSCRPAARSSFTSTRRSI</sequence>
<reference evidence="2 3" key="1">
    <citation type="submission" date="2017-11" db="EMBL/GenBank/DDBJ databases">
        <title>De-novo sequencing of pomegranate (Punica granatum L.) genome.</title>
        <authorList>
            <person name="Akparov Z."/>
            <person name="Amiraslanov A."/>
            <person name="Hajiyeva S."/>
            <person name="Abbasov M."/>
            <person name="Kaur K."/>
            <person name="Hamwieh A."/>
            <person name="Solovyev V."/>
            <person name="Salamov A."/>
            <person name="Braich B."/>
            <person name="Kosarev P."/>
            <person name="Mahmoud A."/>
            <person name="Hajiyev E."/>
            <person name="Babayeva S."/>
            <person name="Izzatullayeva V."/>
            <person name="Mammadov A."/>
            <person name="Mammadov A."/>
            <person name="Sharifova S."/>
            <person name="Ojaghi J."/>
            <person name="Eynullazada K."/>
            <person name="Bayramov B."/>
            <person name="Abdulazimova A."/>
            <person name="Shahmuradov I."/>
        </authorList>
    </citation>
    <scope>NUCLEOTIDE SEQUENCE [LARGE SCALE GENOMIC DNA]</scope>
    <source>
        <strain evidence="3">cv. AG2017</strain>
        <tissue evidence="2">Leaf</tissue>
    </source>
</reference>
<dbReference type="GO" id="GO:0004523">
    <property type="term" value="F:RNA-DNA hybrid ribonuclease activity"/>
    <property type="evidence" value="ECO:0007669"/>
    <property type="project" value="InterPro"/>
</dbReference>
<dbReference type="PANTHER" id="PTHR47723:SF19">
    <property type="entry name" value="POLYNUCLEOTIDYL TRANSFERASE, RIBONUCLEASE H-LIKE SUPERFAMILY PROTEIN"/>
    <property type="match status" value="1"/>
</dbReference>
<comment type="caution">
    <text evidence="2">The sequence shown here is derived from an EMBL/GenBank/DDBJ whole genome shotgun (WGS) entry which is preliminary data.</text>
</comment>
<dbReference type="Gene3D" id="3.30.420.10">
    <property type="entry name" value="Ribonuclease H-like superfamily/Ribonuclease H"/>
    <property type="match status" value="1"/>
</dbReference>
<dbReference type="AlphaFoldDB" id="A0A2I0IEX7"/>
<dbReference type="InterPro" id="IPR002156">
    <property type="entry name" value="RNaseH_domain"/>
</dbReference>
<protein>
    <recommendedName>
        <fullName evidence="1">RNase H type-1 domain-containing protein</fullName>
    </recommendedName>
</protein>
<evidence type="ECO:0000259" key="1">
    <source>
        <dbReference type="Pfam" id="PF13456"/>
    </source>
</evidence>
<dbReference type="InterPro" id="IPR044730">
    <property type="entry name" value="RNase_H-like_dom_plant"/>
</dbReference>
<dbReference type="PANTHER" id="PTHR47723">
    <property type="entry name" value="OS05G0353850 PROTEIN"/>
    <property type="match status" value="1"/>
</dbReference>
<organism evidence="2 3">
    <name type="scientific">Punica granatum</name>
    <name type="common">Pomegranate</name>
    <dbReference type="NCBI Taxonomy" id="22663"/>
    <lineage>
        <taxon>Eukaryota</taxon>
        <taxon>Viridiplantae</taxon>
        <taxon>Streptophyta</taxon>
        <taxon>Embryophyta</taxon>
        <taxon>Tracheophyta</taxon>
        <taxon>Spermatophyta</taxon>
        <taxon>Magnoliopsida</taxon>
        <taxon>eudicotyledons</taxon>
        <taxon>Gunneridae</taxon>
        <taxon>Pentapetalae</taxon>
        <taxon>rosids</taxon>
        <taxon>malvids</taxon>
        <taxon>Myrtales</taxon>
        <taxon>Lythraceae</taxon>
        <taxon>Punica</taxon>
    </lineage>
</organism>
<evidence type="ECO:0000313" key="3">
    <source>
        <dbReference type="Proteomes" id="UP000233551"/>
    </source>
</evidence>